<accession>A0A1H4KPL5</accession>
<organism evidence="9 10">
    <name type="scientific">Paramicrobacterium humi</name>
    <dbReference type="NCBI Taxonomy" id="640635"/>
    <lineage>
        <taxon>Bacteria</taxon>
        <taxon>Bacillati</taxon>
        <taxon>Actinomycetota</taxon>
        <taxon>Actinomycetes</taxon>
        <taxon>Micrococcales</taxon>
        <taxon>Microbacteriaceae</taxon>
        <taxon>Paramicrobacterium</taxon>
    </lineage>
</organism>
<evidence type="ECO:0000256" key="7">
    <source>
        <dbReference type="RuleBase" id="RU363032"/>
    </source>
</evidence>
<dbReference type="PANTHER" id="PTHR30193:SF37">
    <property type="entry name" value="INNER MEMBRANE ABC TRANSPORTER PERMEASE PROTEIN YCJO"/>
    <property type="match status" value="1"/>
</dbReference>
<feature type="transmembrane region" description="Helical" evidence="7">
    <location>
        <begin position="159"/>
        <end position="187"/>
    </location>
</feature>
<dbReference type="CDD" id="cd06261">
    <property type="entry name" value="TM_PBP2"/>
    <property type="match status" value="1"/>
</dbReference>
<feature type="transmembrane region" description="Helical" evidence="7">
    <location>
        <begin position="21"/>
        <end position="40"/>
    </location>
</feature>
<dbReference type="PROSITE" id="PS50928">
    <property type="entry name" value="ABC_TM1"/>
    <property type="match status" value="1"/>
</dbReference>
<dbReference type="Gene3D" id="1.10.3720.10">
    <property type="entry name" value="MetI-like"/>
    <property type="match status" value="1"/>
</dbReference>
<dbReference type="InterPro" id="IPR000515">
    <property type="entry name" value="MetI-like"/>
</dbReference>
<name>A0A1H4KPL5_9MICO</name>
<feature type="transmembrane region" description="Helical" evidence="7">
    <location>
        <begin position="273"/>
        <end position="296"/>
    </location>
</feature>
<dbReference type="SUPFAM" id="SSF161098">
    <property type="entry name" value="MetI-like"/>
    <property type="match status" value="1"/>
</dbReference>
<dbReference type="PANTHER" id="PTHR30193">
    <property type="entry name" value="ABC TRANSPORTER PERMEASE PROTEIN"/>
    <property type="match status" value="1"/>
</dbReference>
<keyword evidence="2 7" id="KW-0813">Transport</keyword>
<evidence type="ECO:0000256" key="1">
    <source>
        <dbReference type="ARBA" id="ARBA00004651"/>
    </source>
</evidence>
<comment type="similarity">
    <text evidence="7">Belongs to the binding-protein-dependent transport system permease family.</text>
</comment>
<reference evidence="9 10" key="1">
    <citation type="submission" date="2016-10" db="EMBL/GenBank/DDBJ databases">
        <authorList>
            <person name="de Groot N.N."/>
        </authorList>
    </citation>
    <scope>NUCLEOTIDE SEQUENCE [LARGE SCALE GENOMIC DNA]</scope>
    <source>
        <strain evidence="9 10">DSM 21799</strain>
    </source>
</reference>
<dbReference type="InterPro" id="IPR051393">
    <property type="entry name" value="ABC_transporter_permease"/>
</dbReference>
<evidence type="ECO:0000313" key="9">
    <source>
        <dbReference type="EMBL" id="SEB60437.1"/>
    </source>
</evidence>
<dbReference type="InterPro" id="IPR035906">
    <property type="entry name" value="MetI-like_sf"/>
</dbReference>
<keyword evidence="6 7" id="KW-0472">Membrane</keyword>
<feature type="transmembrane region" description="Helical" evidence="7">
    <location>
        <begin position="112"/>
        <end position="132"/>
    </location>
</feature>
<feature type="transmembrane region" description="Helical" evidence="7">
    <location>
        <begin position="208"/>
        <end position="230"/>
    </location>
</feature>
<dbReference type="STRING" id="640635.SAMN04489806_1255"/>
<keyword evidence="10" id="KW-1185">Reference proteome</keyword>
<dbReference type="EMBL" id="FNRY01000001">
    <property type="protein sequence ID" value="SEB60437.1"/>
    <property type="molecule type" value="Genomic_DNA"/>
</dbReference>
<keyword evidence="5 7" id="KW-1133">Transmembrane helix</keyword>
<feature type="transmembrane region" description="Helical" evidence="7">
    <location>
        <begin position="79"/>
        <end position="100"/>
    </location>
</feature>
<comment type="subcellular location">
    <subcellularLocation>
        <location evidence="1 7">Cell membrane</location>
        <topology evidence="1 7">Multi-pass membrane protein</topology>
    </subcellularLocation>
</comment>
<keyword evidence="3" id="KW-1003">Cell membrane</keyword>
<dbReference type="Pfam" id="PF00528">
    <property type="entry name" value="BPD_transp_1"/>
    <property type="match status" value="1"/>
</dbReference>
<proteinExistence type="inferred from homology"/>
<dbReference type="GO" id="GO:0005886">
    <property type="term" value="C:plasma membrane"/>
    <property type="evidence" value="ECO:0007669"/>
    <property type="project" value="UniProtKB-SubCell"/>
</dbReference>
<evidence type="ECO:0000259" key="8">
    <source>
        <dbReference type="PROSITE" id="PS50928"/>
    </source>
</evidence>
<sequence>MTASFPFPRRAPVRISFSIGLIILVVFALVPAVGVLVVSFTNLRGLPYLPVNWVGIENYLDFFSPAKRADSLNALGNTVIFATVSTVAQIILALGTALLLNRPLRGRNLYRAIVFMPTVLGVTVTGLVWSLMFNVSGGPAASILSWFGTSSAFFGDPKLALALVIIVQVWMVVGVSVIIFLAGLQAIPAELYEVSSIDGATPWQRFRYVTIPLLAPSITANVLLGIVNALQSYQLTYVLTGPSNKSTQVLSLLVYVQGFGGASGTTLSQSQGYAAAISMVQFVLVGVVTLTALWYLRRREARL</sequence>
<evidence type="ECO:0000313" key="10">
    <source>
        <dbReference type="Proteomes" id="UP000199183"/>
    </source>
</evidence>
<dbReference type="Proteomes" id="UP000199183">
    <property type="component" value="Unassembled WGS sequence"/>
</dbReference>
<feature type="domain" description="ABC transmembrane type-1" evidence="8">
    <location>
        <begin position="75"/>
        <end position="292"/>
    </location>
</feature>
<dbReference type="GO" id="GO:0055085">
    <property type="term" value="P:transmembrane transport"/>
    <property type="evidence" value="ECO:0007669"/>
    <property type="project" value="InterPro"/>
</dbReference>
<evidence type="ECO:0000256" key="5">
    <source>
        <dbReference type="ARBA" id="ARBA00022989"/>
    </source>
</evidence>
<dbReference type="AlphaFoldDB" id="A0A1H4KPL5"/>
<evidence type="ECO:0000256" key="3">
    <source>
        <dbReference type="ARBA" id="ARBA00022475"/>
    </source>
</evidence>
<keyword evidence="4 7" id="KW-0812">Transmembrane</keyword>
<evidence type="ECO:0000256" key="4">
    <source>
        <dbReference type="ARBA" id="ARBA00022692"/>
    </source>
</evidence>
<dbReference type="RefSeq" id="WP_091181477.1">
    <property type="nucleotide sequence ID" value="NZ_FNRY01000001.1"/>
</dbReference>
<evidence type="ECO:0000256" key="6">
    <source>
        <dbReference type="ARBA" id="ARBA00023136"/>
    </source>
</evidence>
<evidence type="ECO:0000256" key="2">
    <source>
        <dbReference type="ARBA" id="ARBA00022448"/>
    </source>
</evidence>
<dbReference type="OrthoDB" id="145927at2"/>
<gene>
    <name evidence="9" type="ORF">SAMN04489806_1255</name>
</gene>
<protein>
    <submittedName>
        <fullName evidence="9">Carbohydrate ABC transporter membrane protein 1, CUT1 family</fullName>
    </submittedName>
</protein>